<name>F7FSN3_MONDO</name>
<dbReference type="Bgee" id="ENSMODG00000025791">
    <property type="expression patterns" value="Expressed in spermatocyte and 2 other cell types or tissues"/>
</dbReference>
<dbReference type="AlphaFoldDB" id="F7FSN3"/>
<dbReference type="HOGENOM" id="CLU_012714_4_3_1"/>
<dbReference type="Pfam" id="PF01421">
    <property type="entry name" value="Reprolysin"/>
    <property type="match status" value="1"/>
</dbReference>
<evidence type="ECO:0000313" key="13">
    <source>
        <dbReference type="Ensembl" id="ENSMODP00000038649.2"/>
    </source>
</evidence>
<dbReference type="eggNOG" id="KOG3607">
    <property type="taxonomic scope" value="Eukaryota"/>
</dbReference>
<keyword evidence="2 9" id="KW-0812">Transmembrane</keyword>
<dbReference type="Gene3D" id="4.10.70.10">
    <property type="entry name" value="Disintegrin domain"/>
    <property type="match status" value="1"/>
</dbReference>
<keyword evidence="5 6" id="KW-1015">Disulfide bond</keyword>
<dbReference type="SMART" id="SM00050">
    <property type="entry name" value="DISIN"/>
    <property type="match status" value="1"/>
</dbReference>
<keyword evidence="14" id="KW-1185">Reference proteome</keyword>
<organism evidence="13 14">
    <name type="scientific">Monodelphis domestica</name>
    <name type="common">Gray short-tailed opossum</name>
    <dbReference type="NCBI Taxonomy" id="13616"/>
    <lineage>
        <taxon>Eukaryota</taxon>
        <taxon>Metazoa</taxon>
        <taxon>Chordata</taxon>
        <taxon>Craniata</taxon>
        <taxon>Vertebrata</taxon>
        <taxon>Euteleostomi</taxon>
        <taxon>Mammalia</taxon>
        <taxon>Metatheria</taxon>
        <taxon>Didelphimorphia</taxon>
        <taxon>Didelphidae</taxon>
        <taxon>Monodelphis</taxon>
    </lineage>
</organism>
<dbReference type="InterPro" id="IPR006586">
    <property type="entry name" value="ADAM_Cys-rich"/>
</dbReference>
<dbReference type="InterPro" id="IPR001762">
    <property type="entry name" value="Disintegrin_dom"/>
</dbReference>
<feature type="domain" description="Disintegrin" evidence="11">
    <location>
        <begin position="455"/>
        <end position="541"/>
    </location>
</feature>
<reference evidence="13" key="2">
    <citation type="submission" date="2025-08" db="UniProtKB">
        <authorList>
            <consortium name="Ensembl"/>
        </authorList>
    </citation>
    <scope>IDENTIFICATION</scope>
</reference>
<dbReference type="InterPro" id="IPR002870">
    <property type="entry name" value="Peptidase_M12B_N"/>
</dbReference>
<dbReference type="PANTHER" id="PTHR11905:SF252">
    <property type="entry name" value="ADAM METALLOPEPTIDASE DOMAIN 2"/>
    <property type="match status" value="1"/>
</dbReference>
<dbReference type="InterPro" id="IPR036436">
    <property type="entry name" value="Disintegrin_dom_sf"/>
</dbReference>
<dbReference type="Gene3D" id="3.40.390.10">
    <property type="entry name" value="Collagenase (Catalytic Domain)"/>
    <property type="match status" value="1"/>
</dbReference>
<dbReference type="SUPFAM" id="SSF55486">
    <property type="entry name" value="Metalloproteases ('zincins'), catalytic domain"/>
    <property type="match status" value="1"/>
</dbReference>
<keyword evidence="3 9" id="KW-1133">Transmembrane helix</keyword>
<dbReference type="PROSITE" id="PS50215">
    <property type="entry name" value="ADAM_MEPRO"/>
    <property type="match status" value="1"/>
</dbReference>
<dbReference type="GO" id="GO:0007155">
    <property type="term" value="P:cell adhesion"/>
    <property type="evidence" value="ECO:0000318"/>
    <property type="project" value="GO_Central"/>
</dbReference>
<dbReference type="Proteomes" id="UP000002280">
    <property type="component" value="Chromosome 1"/>
</dbReference>
<protein>
    <submittedName>
        <fullName evidence="13">ADAM metallopeptidase domain 2</fullName>
    </submittedName>
</protein>
<evidence type="ECO:0000259" key="12">
    <source>
        <dbReference type="PROSITE" id="PS50215"/>
    </source>
</evidence>
<dbReference type="Pfam" id="PF01562">
    <property type="entry name" value="Pep_M12B_propep"/>
    <property type="match status" value="1"/>
</dbReference>
<evidence type="ECO:0000256" key="9">
    <source>
        <dbReference type="SAM" id="Phobius"/>
    </source>
</evidence>
<comment type="caution">
    <text evidence="6">Lacks conserved residue(s) required for the propagation of feature annotation.</text>
</comment>
<feature type="compositionally biased region" description="Pro residues" evidence="8">
    <location>
        <begin position="24"/>
        <end position="44"/>
    </location>
</feature>
<reference evidence="13" key="3">
    <citation type="submission" date="2025-09" db="UniProtKB">
        <authorList>
            <consortium name="Ensembl"/>
        </authorList>
    </citation>
    <scope>IDENTIFICATION</scope>
</reference>
<evidence type="ECO:0000259" key="10">
    <source>
        <dbReference type="PROSITE" id="PS50026"/>
    </source>
</evidence>
<feature type="disulfide bond" evidence="6">
    <location>
        <begin position="703"/>
        <end position="712"/>
    </location>
</feature>
<dbReference type="GO" id="GO:0004222">
    <property type="term" value="F:metalloendopeptidase activity"/>
    <property type="evidence" value="ECO:0000318"/>
    <property type="project" value="GO_Central"/>
</dbReference>
<reference evidence="13 14" key="1">
    <citation type="journal article" date="2007" name="Nature">
        <title>Genome of the marsupial Monodelphis domestica reveals innovation in non-coding sequences.</title>
        <authorList>
            <person name="Mikkelsen T.S."/>
            <person name="Wakefield M.J."/>
            <person name="Aken B."/>
            <person name="Amemiya C.T."/>
            <person name="Chang J.L."/>
            <person name="Duke S."/>
            <person name="Garber M."/>
            <person name="Gentles A.J."/>
            <person name="Goodstadt L."/>
            <person name="Heger A."/>
            <person name="Jurka J."/>
            <person name="Kamal M."/>
            <person name="Mauceli E."/>
            <person name="Searle S.M."/>
            <person name="Sharpe T."/>
            <person name="Baker M.L."/>
            <person name="Batzer M.A."/>
            <person name="Benos P.V."/>
            <person name="Belov K."/>
            <person name="Clamp M."/>
            <person name="Cook A."/>
            <person name="Cuff J."/>
            <person name="Das R."/>
            <person name="Davidow L."/>
            <person name="Deakin J.E."/>
            <person name="Fazzari M.J."/>
            <person name="Glass J.L."/>
            <person name="Grabherr M."/>
            <person name="Greally J.M."/>
            <person name="Gu W."/>
            <person name="Hore T.A."/>
            <person name="Huttley G.A."/>
            <person name="Kleber M."/>
            <person name="Jirtle R.L."/>
            <person name="Koina E."/>
            <person name="Lee J.T."/>
            <person name="Mahony S."/>
            <person name="Marra M.A."/>
            <person name="Miller R.D."/>
            <person name="Nicholls R.D."/>
            <person name="Oda M."/>
            <person name="Papenfuss A.T."/>
            <person name="Parra Z.E."/>
            <person name="Pollock D.D."/>
            <person name="Ray D.A."/>
            <person name="Schein J.E."/>
            <person name="Speed T.P."/>
            <person name="Thompson K."/>
            <person name="VandeBerg J.L."/>
            <person name="Wade C.M."/>
            <person name="Walker J.A."/>
            <person name="Waters P.D."/>
            <person name="Webber C."/>
            <person name="Weidman J.R."/>
            <person name="Xie X."/>
            <person name="Zody M.C."/>
            <person name="Baldwin J."/>
            <person name="Abdouelleil A."/>
            <person name="Abdulkadir J."/>
            <person name="Abebe A."/>
            <person name="Abera B."/>
            <person name="Abreu J."/>
            <person name="Acer S.C."/>
            <person name="Aftuck L."/>
            <person name="Alexander A."/>
            <person name="An P."/>
            <person name="Anderson E."/>
            <person name="Anderson S."/>
            <person name="Arachi H."/>
            <person name="Azer M."/>
            <person name="Bachantsang P."/>
            <person name="Barry A."/>
            <person name="Bayul T."/>
            <person name="Berlin A."/>
            <person name="Bessette D."/>
            <person name="Bloom T."/>
            <person name="Bloom T."/>
            <person name="Boguslavskiy L."/>
            <person name="Bonnet C."/>
            <person name="Boukhgalter B."/>
            <person name="Bourzgui I."/>
            <person name="Brown A."/>
            <person name="Cahill P."/>
            <person name="Channer S."/>
            <person name="Cheshatsang Y."/>
            <person name="Chuda L."/>
            <person name="Citroen M."/>
            <person name="Collymore A."/>
            <person name="Cooke P."/>
            <person name="Costello M."/>
            <person name="D'Aco K."/>
            <person name="Daza R."/>
            <person name="De Haan G."/>
            <person name="DeGray S."/>
            <person name="DeMaso C."/>
            <person name="Dhargay N."/>
            <person name="Dooley K."/>
            <person name="Dooley E."/>
            <person name="Doricent M."/>
            <person name="Dorje P."/>
            <person name="Dorjee K."/>
            <person name="Dupes A."/>
            <person name="Elong R."/>
            <person name="Falk J."/>
            <person name="Farina A."/>
            <person name="Faro S."/>
            <person name="Ferguson D."/>
            <person name="Fisher S."/>
            <person name="Foley C.D."/>
            <person name="Franke A."/>
            <person name="Friedrich D."/>
            <person name="Gadbois L."/>
            <person name="Gearin G."/>
            <person name="Gearin C.R."/>
            <person name="Giannoukos G."/>
            <person name="Goode T."/>
            <person name="Graham J."/>
            <person name="Grandbois E."/>
            <person name="Grewal S."/>
            <person name="Gyaltsen K."/>
            <person name="Hafez N."/>
            <person name="Hagos B."/>
            <person name="Hall J."/>
            <person name="Henson C."/>
            <person name="Hollinger A."/>
            <person name="Honan T."/>
            <person name="Huard M.D."/>
            <person name="Hughes L."/>
            <person name="Hurhula B."/>
            <person name="Husby M.E."/>
            <person name="Kamat A."/>
            <person name="Kanga B."/>
            <person name="Kashin S."/>
            <person name="Khazanovich D."/>
            <person name="Kisner P."/>
            <person name="Lance K."/>
            <person name="Lara M."/>
            <person name="Lee W."/>
            <person name="Lennon N."/>
            <person name="Letendre F."/>
            <person name="LeVine R."/>
            <person name="Lipovsky A."/>
            <person name="Liu X."/>
            <person name="Liu J."/>
            <person name="Liu S."/>
            <person name="Lokyitsang T."/>
            <person name="Lokyitsang Y."/>
            <person name="Lubonja R."/>
            <person name="Lui A."/>
            <person name="MacDonald P."/>
            <person name="Magnisalis V."/>
            <person name="Maru K."/>
            <person name="Matthews C."/>
            <person name="McCusker W."/>
            <person name="McDonough S."/>
            <person name="Mehta T."/>
            <person name="Meldrim J."/>
            <person name="Meneus L."/>
            <person name="Mihai O."/>
            <person name="Mihalev A."/>
            <person name="Mihova T."/>
            <person name="Mittelman R."/>
            <person name="Mlenga V."/>
            <person name="Montmayeur A."/>
            <person name="Mulrain L."/>
            <person name="Navidi A."/>
            <person name="Naylor J."/>
            <person name="Negash T."/>
            <person name="Nguyen T."/>
            <person name="Nguyen N."/>
            <person name="Nicol R."/>
            <person name="Norbu C."/>
            <person name="Norbu N."/>
            <person name="Novod N."/>
            <person name="O'Neill B."/>
            <person name="Osman S."/>
            <person name="Markiewicz E."/>
            <person name="Oyono O.L."/>
            <person name="Patti C."/>
            <person name="Phunkhang P."/>
            <person name="Pierre F."/>
            <person name="Priest M."/>
            <person name="Raghuraman S."/>
            <person name="Rege F."/>
            <person name="Reyes R."/>
            <person name="Rise C."/>
            <person name="Rogov P."/>
            <person name="Ross K."/>
            <person name="Ryan E."/>
            <person name="Settipalli S."/>
            <person name="Shea T."/>
            <person name="Sherpa N."/>
            <person name="Shi L."/>
            <person name="Shih D."/>
            <person name="Sparrow T."/>
            <person name="Spaulding J."/>
            <person name="Stalker J."/>
            <person name="Stange-Thomann N."/>
            <person name="Stavropoulos S."/>
            <person name="Stone C."/>
            <person name="Strader C."/>
            <person name="Tesfaye S."/>
            <person name="Thomson T."/>
            <person name="Thoulutsang Y."/>
            <person name="Thoulutsang D."/>
            <person name="Topham K."/>
            <person name="Topping I."/>
            <person name="Tsamla T."/>
            <person name="Vassiliev H."/>
            <person name="Vo A."/>
            <person name="Wangchuk T."/>
            <person name="Wangdi T."/>
            <person name="Weiand M."/>
            <person name="Wilkinson J."/>
            <person name="Wilson A."/>
            <person name="Yadav S."/>
            <person name="Young G."/>
            <person name="Yu Q."/>
            <person name="Zembek L."/>
            <person name="Zhong D."/>
            <person name="Zimmer A."/>
            <person name="Zwirko Z."/>
            <person name="Jaffe D.B."/>
            <person name="Alvarez P."/>
            <person name="Brockman W."/>
            <person name="Butler J."/>
            <person name="Chin C."/>
            <person name="Gnerre S."/>
            <person name="MacCallum I."/>
            <person name="Graves J.A."/>
            <person name="Ponting C.P."/>
            <person name="Breen M."/>
            <person name="Samollow P.B."/>
            <person name="Lander E.S."/>
            <person name="Lindblad-Toh K."/>
        </authorList>
    </citation>
    <scope>NUCLEOTIDE SEQUENCE [LARGE SCALE GENOMIC DNA]</scope>
</reference>
<evidence type="ECO:0000256" key="7">
    <source>
        <dbReference type="PROSITE-ProRule" id="PRU00276"/>
    </source>
</evidence>
<evidence type="ECO:0000256" key="8">
    <source>
        <dbReference type="SAM" id="MobiDB-lite"/>
    </source>
</evidence>
<dbReference type="GO" id="GO:0007339">
    <property type="term" value="P:binding of sperm to zona pellucida"/>
    <property type="evidence" value="ECO:0000318"/>
    <property type="project" value="GO_Central"/>
</dbReference>
<dbReference type="InterPro" id="IPR024079">
    <property type="entry name" value="MetalloPept_cat_dom_sf"/>
</dbReference>
<evidence type="ECO:0000256" key="2">
    <source>
        <dbReference type="ARBA" id="ARBA00022692"/>
    </source>
</evidence>
<feature type="domain" description="EGF-like" evidence="10">
    <location>
        <begin position="680"/>
        <end position="713"/>
    </location>
</feature>
<dbReference type="Ensembl" id="ENSMODT00000040249.2">
    <property type="protein sequence ID" value="ENSMODP00000038649.2"/>
    <property type="gene ID" value="ENSMODG00000025791.3"/>
</dbReference>
<dbReference type="InterPro" id="IPR001590">
    <property type="entry name" value="Peptidase_M12B"/>
</dbReference>
<dbReference type="PROSITE" id="PS01186">
    <property type="entry name" value="EGF_2"/>
    <property type="match status" value="1"/>
</dbReference>
<gene>
    <name evidence="13" type="primary">LOC100032993</name>
</gene>
<evidence type="ECO:0000256" key="5">
    <source>
        <dbReference type="ARBA" id="ARBA00023157"/>
    </source>
</evidence>
<dbReference type="InterPro" id="IPR000742">
    <property type="entry name" value="EGF"/>
</dbReference>
<feature type="domain" description="Peptidase M12B" evidence="12">
    <location>
        <begin position="251"/>
        <end position="447"/>
    </location>
</feature>
<dbReference type="SUPFAM" id="SSF57552">
    <property type="entry name" value="Blood coagulation inhibitor (disintegrin)"/>
    <property type="match status" value="1"/>
</dbReference>
<proteinExistence type="predicted"/>
<dbReference type="PROSITE" id="PS00427">
    <property type="entry name" value="DISINTEGRIN_1"/>
    <property type="match status" value="1"/>
</dbReference>
<dbReference type="PROSITE" id="PS50214">
    <property type="entry name" value="DISINTEGRIN_2"/>
    <property type="match status" value="1"/>
</dbReference>
<evidence type="ECO:0000256" key="6">
    <source>
        <dbReference type="PROSITE-ProRule" id="PRU00076"/>
    </source>
</evidence>
<evidence type="ECO:0000256" key="4">
    <source>
        <dbReference type="ARBA" id="ARBA00023136"/>
    </source>
</evidence>
<dbReference type="OMA" id="XYRENIN"/>
<dbReference type="PROSITE" id="PS50026">
    <property type="entry name" value="EGF_3"/>
    <property type="match status" value="1"/>
</dbReference>
<dbReference type="SMART" id="SM00608">
    <property type="entry name" value="ACR"/>
    <property type="match status" value="1"/>
</dbReference>
<feature type="region of interest" description="Disordered" evidence="8">
    <location>
        <begin position="1"/>
        <end position="48"/>
    </location>
</feature>
<sequence>MFQGYPALRVEGSPSPTIARPRRPPFFTPPPPHPTPTPPPPLPPHNSDFPRLDGSSAMFLLPLLLSGLLRVMFSDLAQAQLSSKDSQQIFLSTTTPIKISPSSGILEPKYVSYIITIEEKSYTLLLHQKIFLPHDFRIYIYNEEGILTSLDPFFKNVCFYQGHVADFPKSLLTLSTCSGIRGWLQFENFTYGIEPLESSLSFEHVIYRVKNNNPNVIFLYAEKDTSAISRRSVYELPEFDYQLDFFSSFSGYLEMHVVVEKNLYEFLGSDANIVTQKIVMVVGLISTMFSSLNLTIVLSSLEFWVDYNKIDTVGEPDEILKRFLNWKESYLVLRRHDVAYLLVYRDTFKYVGATFQGKMCEKKSAAGIAMYPRIFTLEALSVVIAQLLAHSMGITYDDERCQCPSAICIMTPQAVKSTGVKAFSTCSIKAFKDFVLKKNPECLQNRPQLDPSYRSAVCGNAVHEEGEECDCGYAKECTACCRAWLCKLVTGKACAQGECCENCQFRAKGTKCRNPIDSECDLPEYCNGSSAYCQADLHVLNGHQCRSKTSYCIRGKCLDPDDQCKDVFGPDSTFAPYECFEELNSKADRTGHCGYGKEEFQVCPWKDLSCGKLLCEYKSTVPFFNTDAVVIYVNVRDHTCITLDYEVRDNNVDPMWVTDGVICGYKEICYKRQCVPVAALGYNCPGSKCSFHGVCNNRGNCHCDDGWLPPDCSTPISGIGASIDSGIHSKSDIFAIPSANTNPKRWNVISGFFLVLTFAAGGILTIKFLCYGQKWKCRLRETSTDESFSEDSHIEEVNDYSQT</sequence>
<dbReference type="GO" id="GO:0005886">
    <property type="term" value="C:plasma membrane"/>
    <property type="evidence" value="ECO:0000318"/>
    <property type="project" value="GO_Central"/>
</dbReference>
<dbReference type="PANTHER" id="PTHR11905">
    <property type="entry name" value="ADAM A DISINTEGRIN AND METALLOPROTEASE DOMAIN"/>
    <property type="match status" value="1"/>
</dbReference>
<accession>F7FSN3</accession>
<dbReference type="InterPro" id="IPR018358">
    <property type="entry name" value="Disintegrin_CS"/>
</dbReference>
<dbReference type="InParanoid" id="F7FSN3"/>
<evidence type="ECO:0000256" key="3">
    <source>
        <dbReference type="ARBA" id="ARBA00022989"/>
    </source>
</evidence>
<dbReference type="InterPro" id="IPR034027">
    <property type="entry name" value="Reprolysin_adamalysin"/>
</dbReference>
<dbReference type="Pfam" id="PF00200">
    <property type="entry name" value="Disintegrin"/>
    <property type="match status" value="1"/>
</dbReference>
<dbReference type="CDD" id="cd04269">
    <property type="entry name" value="ZnMc_adamalysin_II_like"/>
    <property type="match status" value="1"/>
</dbReference>
<evidence type="ECO:0000256" key="1">
    <source>
        <dbReference type="ARBA" id="ARBA00004479"/>
    </source>
</evidence>
<dbReference type="GeneTree" id="ENSGT00940000161961"/>
<feature type="transmembrane region" description="Helical" evidence="9">
    <location>
        <begin position="746"/>
        <end position="770"/>
    </location>
</feature>
<dbReference type="STRING" id="13616.ENSMODP00000038649"/>
<dbReference type="FunFam" id="4.10.70.10:FF:000003">
    <property type="entry name" value="Disintegrin and metalloproteinase domain-containing protein 17"/>
    <property type="match status" value="1"/>
</dbReference>
<feature type="disulfide bond" evidence="7">
    <location>
        <begin position="403"/>
        <end position="408"/>
    </location>
</feature>
<dbReference type="FunCoup" id="F7FSN3">
    <property type="interactions" value="14"/>
</dbReference>
<keyword evidence="4 9" id="KW-0472">Membrane</keyword>
<dbReference type="Pfam" id="PF08516">
    <property type="entry name" value="ADAM_CR"/>
    <property type="match status" value="1"/>
</dbReference>
<dbReference type="GO" id="GO:0006508">
    <property type="term" value="P:proteolysis"/>
    <property type="evidence" value="ECO:0000318"/>
    <property type="project" value="GO_Central"/>
</dbReference>
<comment type="subcellular location">
    <subcellularLocation>
        <location evidence="1">Membrane</location>
        <topology evidence="1">Single-pass type I membrane protein</topology>
    </subcellularLocation>
</comment>
<evidence type="ECO:0000313" key="14">
    <source>
        <dbReference type="Proteomes" id="UP000002280"/>
    </source>
</evidence>
<dbReference type="GO" id="GO:0008584">
    <property type="term" value="P:male gonad development"/>
    <property type="evidence" value="ECO:0000318"/>
    <property type="project" value="GO_Central"/>
</dbReference>
<keyword evidence="6" id="KW-0245">EGF-like domain</keyword>
<evidence type="ECO:0000259" key="11">
    <source>
        <dbReference type="PROSITE" id="PS50214"/>
    </source>
</evidence>